<organism evidence="2 3">
    <name type="scientific">Macrococcoides caseolyticum</name>
    <dbReference type="NCBI Taxonomy" id="69966"/>
    <lineage>
        <taxon>Bacteria</taxon>
        <taxon>Bacillati</taxon>
        <taxon>Bacillota</taxon>
        <taxon>Bacilli</taxon>
        <taxon>Bacillales</taxon>
        <taxon>Staphylococcaceae</taxon>
        <taxon>Macrococcoides</taxon>
    </lineage>
</organism>
<dbReference type="Proteomes" id="UP000233482">
    <property type="component" value="Unassembled WGS sequence"/>
</dbReference>
<dbReference type="PANTHER" id="PTHR11851">
    <property type="entry name" value="METALLOPROTEASE"/>
    <property type="match status" value="1"/>
</dbReference>
<dbReference type="InterPro" id="IPR011249">
    <property type="entry name" value="Metalloenz_LuxS/M16"/>
</dbReference>
<dbReference type="Gene3D" id="3.30.830.10">
    <property type="entry name" value="Metalloenzyme, LuxS/M16 peptidase-like"/>
    <property type="match status" value="2"/>
</dbReference>
<name>A0A855GUI4_9STAP</name>
<evidence type="ECO:0000313" key="3">
    <source>
        <dbReference type="Proteomes" id="UP000233482"/>
    </source>
</evidence>
<dbReference type="GO" id="GO:0046872">
    <property type="term" value="F:metal ion binding"/>
    <property type="evidence" value="ECO:0007669"/>
    <property type="project" value="InterPro"/>
</dbReference>
<feature type="domain" description="Peptidase M16 C-terminal" evidence="1">
    <location>
        <begin position="177"/>
        <end position="344"/>
    </location>
</feature>
<dbReference type="InterPro" id="IPR007863">
    <property type="entry name" value="Peptidase_M16_C"/>
</dbReference>
<proteinExistence type="predicted"/>
<dbReference type="OMA" id="VYDDKMR"/>
<dbReference type="NCBIfam" id="NF047422">
    <property type="entry name" value="YfmF_fam"/>
    <property type="match status" value="1"/>
</dbReference>
<dbReference type="EMBL" id="PIXC01000008">
    <property type="protein sequence ID" value="PKE26485.1"/>
    <property type="molecule type" value="Genomic_DNA"/>
</dbReference>
<protein>
    <submittedName>
        <fullName evidence="2">Insulinase family protein</fullName>
    </submittedName>
</protein>
<comment type="caution">
    <text evidence="2">The sequence shown here is derived from an EMBL/GenBank/DDBJ whole genome shotgun (WGS) entry which is preliminary data.</text>
</comment>
<sequence>MSHHMNYLNTSQFKTISLVMKFKAPLDESTMTARSVLSKLIQKTSQKYPTEIEMMNHLSELYGANLYSSVLKQNNAHVITLGIDIVNDKYLTDTNLLEEAFKLLHEVLYFPNVQKQTFNTRLVNQEKRLLKNKFLAIKENVGQYGFYQLLRTMFPEDPNRLPSFGDEHQLDSIDGSTLYQAFQKMKQEDEIYFYAVGEIDSQEIESLYEKYIQLDSSMVTLNDSRLVFNKETHYVEETIDTTQARLNIGMKFEVHHPDRSYFSFIVLNHLFGGDASSMLFMNVREKLSLAYQIHSQIDARNGLMYVLAGVNQQNKAHAIETIQNQFEMIKSGEIEEKMVDLSKRLIINSRLESMDRPKGFVETSFSNTFGSEISQQQWIEGIQAVTKADIVNLAKTGYFHTIYCLVSEVQ</sequence>
<dbReference type="AlphaFoldDB" id="A0A855GUI4"/>
<evidence type="ECO:0000313" key="2">
    <source>
        <dbReference type="EMBL" id="PKE26485.1"/>
    </source>
</evidence>
<dbReference type="InterPro" id="IPR050361">
    <property type="entry name" value="MPP/UQCRC_Complex"/>
</dbReference>
<evidence type="ECO:0000259" key="1">
    <source>
        <dbReference type="Pfam" id="PF05193"/>
    </source>
</evidence>
<dbReference type="PANTHER" id="PTHR11851:SF186">
    <property type="entry name" value="INACTIVE METALLOPROTEASE YMFF-RELATED"/>
    <property type="match status" value="1"/>
</dbReference>
<dbReference type="SUPFAM" id="SSF63411">
    <property type="entry name" value="LuxS/MPP-like metallohydrolase"/>
    <property type="match status" value="2"/>
</dbReference>
<dbReference type="Pfam" id="PF05193">
    <property type="entry name" value="Peptidase_M16_C"/>
    <property type="match status" value="1"/>
</dbReference>
<gene>
    <name evidence="2" type="ORF">CW686_05060</name>
</gene>
<accession>A0A855GUI4</accession>
<dbReference type="RefSeq" id="WP_012656776.1">
    <property type="nucleotide sequence ID" value="NZ_CP073801.1"/>
</dbReference>
<reference evidence="2 3" key="1">
    <citation type="submission" date="2017-12" db="EMBL/GenBank/DDBJ databases">
        <title>Genomics of Macrococcus caseolyticus.</title>
        <authorList>
            <person name="MacFadyen A.C."/>
            <person name="Paterson G.K."/>
        </authorList>
    </citation>
    <scope>NUCLEOTIDE SEQUENCE [LARGE SCALE GENOMIC DNA]</scope>
    <source>
        <strain evidence="2 3">5788_EF188</strain>
    </source>
</reference>